<keyword evidence="3" id="KW-0732">Signal</keyword>
<accession>A0A1A8BLH0</accession>
<protein>
    <recommendedName>
        <fullName evidence="4">Chemokine interleukin-8-like domain-containing protein</fullName>
    </recommendedName>
</protein>
<evidence type="ECO:0000256" key="2">
    <source>
        <dbReference type="SAM" id="MobiDB-lite"/>
    </source>
</evidence>
<feature type="chain" id="PRO_5008366802" description="Chemokine interleukin-8-like domain-containing protein" evidence="3">
    <location>
        <begin position="19"/>
        <end position="111"/>
    </location>
</feature>
<evidence type="ECO:0000313" key="5">
    <source>
        <dbReference type="EMBL" id="SBP67738.1"/>
    </source>
</evidence>
<reference evidence="5" key="1">
    <citation type="submission" date="2016-05" db="EMBL/GenBank/DDBJ databases">
        <authorList>
            <person name="Lavstsen T."/>
            <person name="Jespersen J.S."/>
        </authorList>
    </citation>
    <scope>NUCLEOTIDE SEQUENCE</scope>
    <source>
        <tissue evidence="5">Brain</tissue>
    </source>
</reference>
<dbReference type="InterPro" id="IPR001811">
    <property type="entry name" value="Chemokine_IL8-like_dom"/>
</dbReference>
<dbReference type="SUPFAM" id="SSF54117">
    <property type="entry name" value="Interleukin 8-like chemokines"/>
    <property type="match status" value="1"/>
</dbReference>
<evidence type="ECO:0000256" key="3">
    <source>
        <dbReference type="SAM" id="SignalP"/>
    </source>
</evidence>
<dbReference type="Gene3D" id="2.40.50.40">
    <property type="match status" value="1"/>
</dbReference>
<dbReference type="EMBL" id="HADZ01003797">
    <property type="protein sequence ID" value="SBP67738.1"/>
    <property type="molecule type" value="Transcribed_RNA"/>
</dbReference>
<organism evidence="5">
    <name type="scientific">Nothobranchius kadleci</name>
    <name type="common">African annual killifish</name>
    <dbReference type="NCBI Taxonomy" id="1051664"/>
    <lineage>
        <taxon>Eukaryota</taxon>
        <taxon>Metazoa</taxon>
        <taxon>Chordata</taxon>
        <taxon>Craniata</taxon>
        <taxon>Vertebrata</taxon>
        <taxon>Euteleostomi</taxon>
        <taxon>Actinopterygii</taxon>
        <taxon>Neopterygii</taxon>
        <taxon>Teleostei</taxon>
        <taxon>Neoteleostei</taxon>
        <taxon>Acanthomorphata</taxon>
        <taxon>Ovalentaria</taxon>
        <taxon>Atherinomorphae</taxon>
        <taxon>Cyprinodontiformes</taxon>
        <taxon>Nothobranchiidae</taxon>
        <taxon>Nothobranchius</taxon>
    </lineage>
</organism>
<feature type="region of interest" description="Disordered" evidence="2">
    <location>
        <begin position="88"/>
        <end position="111"/>
    </location>
</feature>
<dbReference type="InterPro" id="IPR036048">
    <property type="entry name" value="Interleukin_8-like_sf"/>
</dbReference>
<name>A0A1A8BLH0_NOTKA</name>
<feature type="signal peptide" evidence="3">
    <location>
        <begin position="1"/>
        <end position="18"/>
    </location>
</feature>
<proteinExistence type="predicted"/>
<sequence>MQLCVRLVSLALLAGVVAMVASASETKIVKCCTEVGAVNITAPITGFRIQRKNPPCVRAVIFQTAVGEICSHWKQDWVIEKIRELEQERKTKKNTQSTSTTVTTTSSSTST</sequence>
<dbReference type="GO" id="GO:0005615">
    <property type="term" value="C:extracellular space"/>
    <property type="evidence" value="ECO:0007669"/>
    <property type="project" value="UniProtKB-KW"/>
</dbReference>
<feature type="compositionally biased region" description="Low complexity" evidence="2">
    <location>
        <begin position="95"/>
        <end position="111"/>
    </location>
</feature>
<evidence type="ECO:0000256" key="1">
    <source>
        <dbReference type="ARBA" id="ARBA00022514"/>
    </source>
</evidence>
<gene>
    <name evidence="5" type="primary">OLA.21775</name>
</gene>
<reference evidence="5" key="2">
    <citation type="submission" date="2016-06" db="EMBL/GenBank/DDBJ databases">
        <title>The genome of a short-lived fish provides insights into sex chromosome evolution and the genetic control of aging.</title>
        <authorList>
            <person name="Reichwald K."/>
            <person name="Felder M."/>
            <person name="Petzold A."/>
            <person name="Koch P."/>
            <person name="Groth M."/>
            <person name="Platzer M."/>
        </authorList>
    </citation>
    <scope>NUCLEOTIDE SEQUENCE</scope>
    <source>
        <tissue evidence="5">Brain</tissue>
    </source>
</reference>
<dbReference type="Pfam" id="PF00048">
    <property type="entry name" value="IL8"/>
    <property type="match status" value="1"/>
</dbReference>
<evidence type="ECO:0000259" key="4">
    <source>
        <dbReference type="Pfam" id="PF00048"/>
    </source>
</evidence>
<dbReference type="GO" id="GO:0006955">
    <property type="term" value="P:immune response"/>
    <property type="evidence" value="ECO:0007669"/>
    <property type="project" value="InterPro"/>
</dbReference>
<dbReference type="AlphaFoldDB" id="A0A1A8BLH0"/>
<keyword evidence="1" id="KW-0202">Cytokine</keyword>
<feature type="domain" description="Chemokine interleukin-8-like" evidence="4">
    <location>
        <begin position="30"/>
        <end position="85"/>
    </location>
</feature>
<dbReference type="GO" id="GO:0008009">
    <property type="term" value="F:chemokine activity"/>
    <property type="evidence" value="ECO:0007669"/>
    <property type="project" value="InterPro"/>
</dbReference>